<protein>
    <submittedName>
        <fullName evidence="1">8546_t:CDS:1</fullName>
    </submittedName>
</protein>
<dbReference type="Proteomes" id="UP000789901">
    <property type="component" value="Unassembled WGS sequence"/>
</dbReference>
<evidence type="ECO:0000313" key="2">
    <source>
        <dbReference type="Proteomes" id="UP000789901"/>
    </source>
</evidence>
<proteinExistence type="predicted"/>
<organism evidence="1 2">
    <name type="scientific">Gigaspora margarita</name>
    <dbReference type="NCBI Taxonomy" id="4874"/>
    <lineage>
        <taxon>Eukaryota</taxon>
        <taxon>Fungi</taxon>
        <taxon>Fungi incertae sedis</taxon>
        <taxon>Mucoromycota</taxon>
        <taxon>Glomeromycotina</taxon>
        <taxon>Glomeromycetes</taxon>
        <taxon>Diversisporales</taxon>
        <taxon>Gigasporaceae</taxon>
        <taxon>Gigaspora</taxon>
    </lineage>
</organism>
<gene>
    <name evidence="1" type="ORF">GMARGA_LOCUS16550</name>
</gene>
<dbReference type="EMBL" id="CAJVQB010012060">
    <property type="protein sequence ID" value="CAG8752500.1"/>
    <property type="molecule type" value="Genomic_DNA"/>
</dbReference>
<name>A0ABN7VD52_GIGMA</name>
<comment type="caution">
    <text evidence="1">The sequence shown here is derived from an EMBL/GenBank/DDBJ whole genome shotgun (WGS) entry which is preliminary data.</text>
</comment>
<keyword evidence="2" id="KW-1185">Reference proteome</keyword>
<evidence type="ECO:0000313" key="1">
    <source>
        <dbReference type="EMBL" id="CAG8752500.1"/>
    </source>
</evidence>
<accession>A0ABN7VD52</accession>
<reference evidence="1 2" key="1">
    <citation type="submission" date="2021-06" db="EMBL/GenBank/DDBJ databases">
        <authorList>
            <person name="Kallberg Y."/>
            <person name="Tangrot J."/>
            <person name="Rosling A."/>
        </authorList>
    </citation>
    <scope>NUCLEOTIDE SEQUENCE [LARGE SCALE GENOMIC DNA]</scope>
    <source>
        <strain evidence="1 2">120-4 pot B 10/14</strain>
    </source>
</reference>
<feature type="non-terminal residue" evidence="1">
    <location>
        <position position="1"/>
    </location>
</feature>
<sequence length="87" mass="9973">NECMDANPSNRPSADDIKKKVLRWYKIVRDGIATNKDELVILKAFQSADAVIPKLSTKLLACPQDKLTINHRKVKWKCLRSEMISVY</sequence>